<feature type="transmembrane region" description="Helical" evidence="7">
    <location>
        <begin position="272"/>
        <end position="294"/>
    </location>
</feature>
<sequence>MAFYILKRLGVMLAVLTVTSILAFLLLHLSGDPAATMAGDGASPEDVRVIRDAYGFDRPLPVQYLDWVGGLFQGDFGRSYYLRTDVAELLPERLAVTATLGVAALAFALVLSITLGVAAALRPNTIIDRFALWLAVAGQAMPSFLVAIGLMYVFGVWLRVLPISGGDTWQHFILPVVALGYYATPSIMRLTRSGMMEALQSDHVRTARAYGLSPWRVVIRHALRHAIAPIVSIAAVEMGFMLGGSIIVESVFSLKGIGYLAWESIQRADIQVIQAILLVIAAAYAVLTLAADLLNAALDPRIRVS</sequence>
<comment type="similarity">
    <text evidence="7">Belongs to the binding-protein-dependent transport system permease family.</text>
</comment>
<dbReference type="RefSeq" id="WP_092888684.1">
    <property type="nucleotide sequence ID" value="NZ_CP061502.1"/>
</dbReference>
<protein>
    <submittedName>
        <fullName evidence="9">Peptide/nickel transport system permease protein</fullName>
    </submittedName>
</protein>
<accession>A0A1H2YXK5</accession>
<feature type="domain" description="ABC transmembrane type-1" evidence="8">
    <location>
        <begin position="94"/>
        <end position="295"/>
    </location>
</feature>
<name>A0A1H2YXK5_9RHOB</name>
<keyword evidence="5 7" id="KW-1133">Transmembrane helix</keyword>
<dbReference type="EMBL" id="FNOM01000005">
    <property type="protein sequence ID" value="SDX09488.1"/>
    <property type="molecule type" value="Genomic_DNA"/>
</dbReference>
<evidence type="ECO:0000256" key="3">
    <source>
        <dbReference type="ARBA" id="ARBA00022475"/>
    </source>
</evidence>
<feature type="transmembrane region" description="Helical" evidence="7">
    <location>
        <begin position="169"/>
        <end position="188"/>
    </location>
</feature>
<dbReference type="GO" id="GO:0005886">
    <property type="term" value="C:plasma membrane"/>
    <property type="evidence" value="ECO:0007669"/>
    <property type="project" value="UniProtKB-SubCell"/>
</dbReference>
<dbReference type="Pfam" id="PF19300">
    <property type="entry name" value="BPD_transp_1_N"/>
    <property type="match status" value="1"/>
</dbReference>
<dbReference type="Gene3D" id="1.10.3720.10">
    <property type="entry name" value="MetI-like"/>
    <property type="match status" value="1"/>
</dbReference>
<feature type="transmembrane region" description="Helical" evidence="7">
    <location>
        <begin position="94"/>
        <end position="118"/>
    </location>
</feature>
<evidence type="ECO:0000256" key="4">
    <source>
        <dbReference type="ARBA" id="ARBA00022692"/>
    </source>
</evidence>
<dbReference type="InterPro" id="IPR045621">
    <property type="entry name" value="BPD_transp_1_N"/>
</dbReference>
<evidence type="ECO:0000256" key="7">
    <source>
        <dbReference type="RuleBase" id="RU363032"/>
    </source>
</evidence>
<feature type="transmembrane region" description="Helical" evidence="7">
    <location>
        <begin position="130"/>
        <end position="157"/>
    </location>
</feature>
<organism evidence="9 10">
    <name type="scientific">Roseicitreum antarcticum</name>
    <dbReference type="NCBI Taxonomy" id="564137"/>
    <lineage>
        <taxon>Bacteria</taxon>
        <taxon>Pseudomonadati</taxon>
        <taxon>Pseudomonadota</taxon>
        <taxon>Alphaproteobacteria</taxon>
        <taxon>Rhodobacterales</taxon>
        <taxon>Paracoccaceae</taxon>
        <taxon>Roseicitreum</taxon>
    </lineage>
</organism>
<evidence type="ECO:0000313" key="9">
    <source>
        <dbReference type="EMBL" id="SDX09488.1"/>
    </source>
</evidence>
<keyword evidence="10" id="KW-1185">Reference proteome</keyword>
<evidence type="ECO:0000256" key="1">
    <source>
        <dbReference type="ARBA" id="ARBA00004651"/>
    </source>
</evidence>
<dbReference type="OrthoDB" id="9807402at2"/>
<dbReference type="PANTHER" id="PTHR43163:SF6">
    <property type="entry name" value="DIPEPTIDE TRANSPORT SYSTEM PERMEASE PROTEIN DPPB-RELATED"/>
    <property type="match status" value="1"/>
</dbReference>
<comment type="subcellular location">
    <subcellularLocation>
        <location evidence="1 7">Cell membrane</location>
        <topology evidence="1 7">Multi-pass membrane protein</topology>
    </subcellularLocation>
</comment>
<gene>
    <name evidence="9" type="ORF">SAMN04488238_105162</name>
</gene>
<proteinExistence type="inferred from homology"/>
<dbReference type="PROSITE" id="PS50928">
    <property type="entry name" value="ABC_TM1"/>
    <property type="match status" value="1"/>
</dbReference>
<evidence type="ECO:0000256" key="6">
    <source>
        <dbReference type="ARBA" id="ARBA00023136"/>
    </source>
</evidence>
<dbReference type="InterPro" id="IPR035906">
    <property type="entry name" value="MetI-like_sf"/>
</dbReference>
<keyword evidence="6 7" id="KW-0472">Membrane</keyword>
<reference evidence="9 10" key="1">
    <citation type="submission" date="2016-10" db="EMBL/GenBank/DDBJ databases">
        <authorList>
            <person name="de Groot N.N."/>
        </authorList>
    </citation>
    <scope>NUCLEOTIDE SEQUENCE [LARGE SCALE GENOMIC DNA]</scope>
    <source>
        <strain evidence="9 10">CGMCC 1.8894</strain>
    </source>
</reference>
<keyword evidence="4 7" id="KW-0812">Transmembrane</keyword>
<evidence type="ECO:0000259" key="8">
    <source>
        <dbReference type="PROSITE" id="PS50928"/>
    </source>
</evidence>
<evidence type="ECO:0000256" key="5">
    <source>
        <dbReference type="ARBA" id="ARBA00022989"/>
    </source>
</evidence>
<keyword evidence="3" id="KW-1003">Cell membrane</keyword>
<evidence type="ECO:0000256" key="2">
    <source>
        <dbReference type="ARBA" id="ARBA00022448"/>
    </source>
</evidence>
<keyword evidence="2 7" id="KW-0813">Transport</keyword>
<dbReference type="AlphaFoldDB" id="A0A1H2YXK5"/>
<dbReference type="PANTHER" id="PTHR43163">
    <property type="entry name" value="DIPEPTIDE TRANSPORT SYSTEM PERMEASE PROTEIN DPPB-RELATED"/>
    <property type="match status" value="1"/>
</dbReference>
<dbReference type="InterPro" id="IPR000515">
    <property type="entry name" value="MetI-like"/>
</dbReference>
<dbReference type="STRING" id="564137.SAMN04488238_105162"/>
<feature type="transmembrane region" description="Helical" evidence="7">
    <location>
        <begin position="226"/>
        <end position="252"/>
    </location>
</feature>
<dbReference type="CDD" id="cd06261">
    <property type="entry name" value="TM_PBP2"/>
    <property type="match status" value="1"/>
</dbReference>
<dbReference type="Pfam" id="PF00528">
    <property type="entry name" value="BPD_transp_1"/>
    <property type="match status" value="1"/>
</dbReference>
<dbReference type="SUPFAM" id="SSF161098">
    <property type="entry name" value="MetI-like"/>
    <property type="match status" value="1"/>
</dbReference>
<dbReference type="Proteomes" id="UP000198539">
    <property type="component" value="Unassembled WGS sequence"/>
</dbReference>
<dbReference type="GO" id="GO:0055085">
    <property type="term" value="P:transmembrane transport"/>
    <property type="evidence" value="ECO:0007669"/>
    <property type="project" value="InterPro"/>
</dbReference>
<evidence type="ECO:0000313" key="10">
    <source>
        <dbReference type="Proteomes" id="UP000198539"/>
    </source>
</evidence>